<evidence type="ECO:0000313" key="10">
    <source>
        <dbReference type="Proteomes" id="UP000273516"/>
    </source>
</evidence>
<dbReference type="Gene3D" id="3.90.540.10">
    <property type="entry name" value="Colicin/pyocin, DNase domain"/>
    <property type="match status" value="1"/>
</dbReference>
<keyword evidence="3" id="KW-0540">Nuclease</keyword>
<dbReference type="GO" id="GO:0016787">
    <property type="term" value="F:hydrolase activity"/>
    <property type="evidence" value="ECO:0007669"/>
    <property type="project" value="UniProtKB-KW"/>
</dbReference>
<dbReference type="InterPro" id="IPR044925">
    <property type="entry name" value="His-Me_finger_sf"/>
</dbReference>
<keyword evidence="10" id="KW-1185">Reference proteome</keyword>
<gene>
    <name evidence="9" type="ORF">C9E81_14985</name>
</gene>
<feature type="compositionally biased region" description="Low complexity" evidence="8">
    <location>
        <begin position="1"/>
        <end position="12"/>
    </location>
</feature>
<comment type="caution">
    <text evidence="9">The sequence shown here is derived from an EMBL/GenBank/DDBJ whole genome shotgun (WGS) entry which is preliminary data.</text>
</comment>
<comment type="similarity">
    <text evidence="1">Belongs to the colicin/pyosin nuclease family.</text>
</comment>
<dbReference type="Pfam" id="PF21431">
    <property type="entry name" value="Col-Pyo_DNase"/>
    <property type="match status" value="1"/>
</dbReference>
<feature type="compositionally biased region" description="Low complexity" evidence="8">
    <location>
        <begin position="57"/>
        <end position="68"/>
    </location>
</feature>
<dbReference type="GO" id="GO:0004519">
    <property type="term" value="F:endonuclease activity"/>
    <property type="evidence" value="ECO:0007669"/>
    <property type="project" value="UniProtKB-KW"/>
</dbReference>
<feature type="compositionally biased region" description="Low complexity" evidence="8">
    <location>
        <begin position="98"/>
        <end position="107"/>
    </location>
</feature>
<name>A0A3M0M9V3_9RHOB</name>
<proteinExistence type="inferred from homology"/>
<dbReference type="SUPFAM" id="SSF54060">
    <property type="entry name" value="His-Me finger endonucleases"/>
    <property type="match status" value="1"/>
</dbReference>
<evidence type="ECO:0000256" key="4">
    <source>
        <dbReference type="ARBA" id="ARBA00022759"/>
    </source>
</evidence>
<keyword evidence="5" id="KW-0378">Hydrolase</keyword>
<feature type="region of interest" description="Disordered" evidence="8">
    <location>
        <begin position="1"/>
        <end position="108"/>
    </location>
</feature>
<evidence type="ECO:0000256" key="7">
    <source>
        <dbReference type="ARBA" id="ARBA00023048"/>
    </source>
</evidence>
<evidence type="ECO:0000313" key="9">
    <source>
        <dbReference type="EMBL" id="RMC34439.1"/>
    </source>
</evidence>
<dbReference type="GO" id="GO:0042742">
    <property type="term" value="P:defense response to bacterium"/>
    <property type="evidence" value="ECO:0007669"/>
    <property type="project" value="UniProtKB-KW"/>
</dbReference>
<dbReference type="RefSeq" id="WP_122113150.1">
    <property type="nucleotide sequence ID" value="NZ_QOKZ01000005.1"/>
</dbReference>
<evidence type="ECO:0000256" key="5">
    <source>
        <dbReference type="ARBA" id="ARBA00022801"/>
    </source>
</evidence>
<reference evidence="9 10" key="1">
    <citation type="submission" date="2018-07" db="EMBL/GenBank/DDBJ databases">
        <authorList>
            <person name="Zhang Y."/>
            <person name="Wang L."/>
            <person name="Ma S."/>
        </authorList>
    </citation>
    <scope>NUCLEOTIDE SEQUENCE [LARGE SCALE GENOMIC DNA]</scope>
    <source>
        <strain evidence="9 10">4-2</strain>
    </source>
</reference>
<evidence type="ECO:0000256" key="1">
    <source>
        <dbReference type="ARBA" id="ARBA00006811"/>
    </source>
</evidence>
<dbReference type="Proteomes" id="UP000273516">
    <property type="component" value="Unassembled WGS sequence"/>
</dbReference>
<keyword evidence="2" id="KW-0929">Antimicrobial</keyword>
<keyword evidence="6" id="KW-0044">Antibiotic</keyword>
<evidence type="ECO:0000256" key="2">
    <source>
        <dbReference type="ARBA" id="ARBA00022529"/>
    </source>
</evidence>
<organism evidence="9 10">
    <name type="scientific">Paracoccus alkanivorans</name>
    <dbReference type="NCBI Taxonomy" id="2116655"/>
    <lineage>
        <taxon>Bacteria</taxon>
        <taxon>Pseudomonadati</taxon>
        <taxon>Pseudomonadota</taxon>
        <taxon>Alphaproteobacteria</taxon>
        <taxon>Rhodobacterales</taxon>
        <taxon>Paracoccaceae</taxon>
        <taxon>Paracoccus</taxon>
    </lineage>
</organism>
<sequence>MAGDSGSEADGAGSAGKGGRNGSADATGRAADSKSLGEAGARTSEAMAGANVRSSMAAHAPGALQGAADTLDPNDDPDTVDRAMNGLDSFNGTPESRAAAADAEAAAQVRATPLEDPVMQRMREDVAIQLGQAQGRQAAAGGWISDMADGVAEAVETGYEMAVAGIEDVTGLIANDYAARQRADLQARADGLAAAAQEAIDNPEALARALAESYETRFAAADALERAYRDGYADLSVLQESARMRAEAEAELTILGVETAGTVIGAGAIAKGLRALDVAEDLADSNLGTLIANRAARDGAVKAVADDLATETAPAGKLTVAEVRQRIDTKLARRTPGIATGTGVRIDGDWLRESIRTGTGAPIPDRIAAKLAGRDFNTFDDFRESFWQEVAADAELAVQFDEIKNLPRLRAGKPPIAPRHEHQGKTVWFELDHIEPLFKGGPVYDMDNLQVLTPRAHTRKSVEERK</sequence>
<dbReference type="AlphaFoldDB" id="A0A3M0M9V3"/>
<evidence type="ECO:0000256" key="8">
    <source>
        <dbReference type="SAM" id="MobiDB-lite"/>
    </source>
</evidence>
<dbReference type="GO" id="GO:0031640">
    <property type="term" value="P:killing of cells of another organism"/>
    <property type="evidence" value="ECO:0007669"/>
    <property type="project" value="UniProtKB-KW"/>
</dbReference>
<accession>A0A3M0M9V3</accession>
<dbReference type="EMBL" id="QOKZ01000005">
    <property type="protein sequence ID" value="RMC34439.1"/>
    <property type="molecule type" value="Genomic_DNA"/>
</dbReference>
<dbReference type="OrthoDB" id="2067488at2"/>
<evidence type="ECO:0000256" key="3">
    <source>
        <dbReference type="ARBA" id="ARBA00022722"/>
    </source>
</evidence>
<keyword evidence="7" id="KW-0078">Bacteriocin</keyword>
<keyword evidence="4 9" id="KW-0255">Endonuclease</keyword>
<evidence type="ECO:0000256" key="6">
    <source>
        <dbReference type="ARBA" id="ARBA00023022"/>
    </source>
</evidence>
<protein>
    <submittedName>
        <fullName evidence="9">HNH endonuclease</fullName>
    </submittedName>
</protein>
<dbReference type="InterPro" id="IPR037146">
    <property type="entry name" value="Colicin/pyocin_DNase_dom_sf"/>
</dbReference>